<proteinExistence type="inferred from homology"/>
<comment type="similarity">
    <text evidence="2">Belongs to the FPP/GGPP synthase family.</text>
</comment>
<comment type="cofactor">
    <cofactor evidence="1">
        <name>Mg(2+)</name>
        <dbReference type="ChEBI" id="CHEBI:18420"/>
    </cofactor>
</comment>
<dbReference type="EMBL" id="BARS01008125">
    <property type="protein sequence ID" value="GAF74319.1"/>
    <property type="molecule type" value="Genomic_DNA"/>
</dbReference>
<dbReference type="SUPFAM" id="SSF48576">
    <property type="entry name" value="Terpenoid synthases"/>
    <property type="match status" value="1"/>
</dbReference>
<comment type="caution">
    <text evidence="6">The sequence shown here is derived from an EMBL/GenBank/DDBJ whole genome shotgun (WGS) entry which is preliminary data.</text>
</comment>
<protein>
    <recommendedName>
        <fullName evidence="7">Polyprenyl synthetase</fullName>
    </recommendedName>
</protein>
<evidence type="ECO:0000256" key="3">
    <source>
        <dbReference type="ARBA" id="ARBA00022679"/>
    </source>
</evidence>
<feature type="non-terminal residue" evidence="6">
    <location>
        <position position="1"/>
    </location>
</feature>
<keyword evidence="5" id="KW-0460">Magnesium</keyword>
<sequence>QKRRGLPTVNSLWGNESAVLLGDFLLSKVFKMCAELEPRFQRIIAATTVRTCEGELSQIIQRQNWQLSESKYIGIITEKSAALFSSACLLGSLLAGASETQIHSLACFGLNTGIAFQITDDLLDIIGDESKMGKTLGSDADKNKLTLAVIHLLQAVEREEKSAVIEMLNAPGESKDALVEMLRSYGSLEYAHGRAQEFVAKAVQALAGLKDSDTKDALIETAGFVAGGMI</sequence>
<dbReference type="GO" id="GO:0008299">
    <property type="term" value="P:isoprenoid biosynthetic process"/>
    <property type="evidence" value="ECO:0007669"/>
    <property type="project" value="InterPro"/>
</dbReference>
<evidence type="ECO:0000256" key="5">
    <source>
        <dbReference type="ARBA" id="ARBA00022842"/>
    </source>
</evidence>
<gene>
    <name evidence="6" type="ORF">S01H1_15562</name>
</gene>
<keyword evidence="4" id="KW-0479">Metal-binding</keyword>
<dbReference type="InterPro" id="IPR000092">
    <property type="entry name" value="Polyprenyl_synt"/>
</dbReference>
<reference evidence="6" key="1">
    <citation type="journal article" date="2014" name="Front. Microbiol.">
        <title>High frequency of phylogenetically diverse reductive dehalogenase-homologous genes in deep subseafloor sedimentary metagenomes.</title>
        <authorList>
            <person name="Kawai M."/>
            <person name="Futagami T."/>
            <person name="Toyoda A."/>
            <person name="Takaki Y."/>
            <person name="Nishi S."/>
            <person name="Hori S."/>
            <person name="Arai W."/>
            <person name="Tsubouchi T."/>
            <person name="Morono Y."/>
            <person name="Uchiyama I."/>
            <person name="Ito T."/>
            <person name="Fujiyama A."/>
            <person name="Inagaki F."/>
            <person name="Takami H."/>
        </authorList>
    </citation>
    <scope>NUCLEOTIDE SEQUENCE</scope>
    <source>
        <strain evidence="6">Expedition CK06-06</strain>
    </source>
</reference>
<name>X0RZR2_9ZZZZ</name>
<evidence type="ECO:0000256" key="1">
    <source>
        <dbReference type="ARBA" id="ARBA00001946"/>
    </source>
</evidence>
<evidence type="ECO:0000256" key="4">
    <source>
        <dbReference type="ARBA" id="ARBA00022723"/>
    </source>
</evidence>
<organism evidence="6">
    <name type="scientific">marine sediment metagenome</name>
    <dbReference type="NCBI Taxonomy" id="412755"/>
    <lineage>
        <taxon>unclassified sequences</taxon>
        <taxon>metagenomes</taxon>
        <taxon>ecological metagenomes</taxon>
    </lineage>
</organism>
<evidence type="ECO:0000313" key="6">
    <source>
        <dbReference type="EMBL" id="GAF74319.1"/>
    </source>
</evidence>
<accession>X0RZR2</accession>
<dbReference type="PANTHER" id="PTHR12001:SF69">
    <property type="entry name" value="ALL TRANS-POLYPRENYL-DIPHOSPHATE SYNTHASE PDSS1"/>
    <property type="match status" value="1"/>
</dbReference>
<dbReference type="AlphaFoldDB" id="X0RZR2"/>
<evidence type="ECO:0000256" key="2">
    <source>
        <dbReference type="ARBA" id="ARBA00006706"/>
    </source>
</evidence>
<keyword evidence="3" id="KW-0808">Transferase</keyword>
<dbReference type="Gene3D" id="1.10.600.10">
    <property type="entry name" value="Farnesyl Diphosphate Synthase"/>
    <property type="match status" value="1"/>
</dbReference>
<dbReference type="Pfam" id="PF00348">
    <property type="entry name" value="polyprenyl_synt"/>
    <property type="match status" value="1"/>
</dbReference>
<evidence type="ECO:0008006" key="7">
    <source>
        <dbReference type="Google" id="ProtNLM"/>
    </source>
</evidence>
<dbReference type="PANTHER" id="PTHR12001">
    <property type="entry name" value="GERANYLGERANYL PYROPHOSPHATE SYNTHASE"/>
    <property type="match status" value="1"/>
</dbReference>
<dbReference type="GO" id="GO:0046872">
    <property type="term" value="F:metal ion binding"/>
    <property type="evidence" value="ECO:0007669"/>
    <property type="project" value="UniProtKB-KW"/>
</dbReference>
<dbReference type="GO" id="GO:0004659">
    <property type="term" value="F:prenyltransferase activity"/>
    <property type="evidence" value="ECO:0007669"/>
    <property type="project" value="InterPro"/>
</dbReference>
<dbReference type="InterPro" id="IPR008949">
    <property type="entry name" value="Isoprenoid_synthase_dom_sf"/>
</dbReference>